<dbReference type="InterPro" id="IPR033756">
    <property type="entry name" value="YlxH/NBP35"/>
</dbReference>
<accession>A0A951PW58</accession>
<evidence type="ECO:0000313" key="4">
    <source>
        <dbReference type="EMBL" id="MBW4560965.1"/>
    </source>
</evidence>
<feature type="coiled-coil region" evidence="3">
    <location>
        <begin position="345"/>
        <end position="386"/>
    </location>
</feature>
<sequence length="758" mass="84389">MLNSEKYIHPLSQANLSQLNDIDEGGLNLGQVGVVLRRRLLLIVGTTALVATAAVLKAETEPPVYQGSFDILTKPVTGESQAVANLPQNLNVASPELIRDIRTTITVLKSPRVIYPIIDELQSQYPDLIQNFLDEQSPGLNAASVSSAELTPVLYGYLVENLTIATKQPDIVNVQFTYLDQKLVSVFSNLLAKAYLKYSLEERQSDVDQAINFVNVQKQPVENRLKLWQERLRSLQVENTLIEPAQKAQEVSSQVASFRQQRIENRVQLEQMMAKYEDLQRELAQEPGERAGNSLLSDNPRYQKILDQIQAADIAIKQQSALLTDDNPVMETLKQKKDYLLPLLAQEEARVQKDYQSRIQELRARDQSLENKIFNLNNEIRELATTSRNYDNIIRELKIANDALVQFTTKQQTLQIEKAQKQQPWLLLDPRLTKVEQPAAVSNSTKRNLALGGILGLLLGVGAALVVDKLSNIFYSAQELKDATKLPLLGIVPLTKELQAEAKEGLARGVHNSDGASFFEVFRSLYTNILLLSSDTPIRSLVISSAGQGDGKSTIAMQLAQAAAAMGQRVLVVDANLRAPSLHNRVGLMNIQGLTDVISQDLDWHNVIEPSPLEDNMFVMTAGPIPPDSMRLLASQKMQNLMKELQANFDLVIYDTPPLLGFADAYLLAANTNGLVLVAGLGKLKRTALQQALEQIQISGTPLLGVIANKSKDAAPVSYQYYRQYYKQQSVSAERVGVNTEAERARIQDRLREIRRKQ</sequence>
<dbReference type="Pfam" id="PF10609">
    <property type="entry name" value="ParA"/>
    <property type="match status" value="1"/>
</dbReference>
<feature type="coiled-coil region" evidence="3">
    <location>
        <begin position="262"/>
        <end position="289"/>
    </location>
</feature>
<dbReference type="EMBL" id="JAHHHN010000003">
    <property type="protein sequence ID" value="MBW4560965.1"/>
    <property type="molecule type" value="Genomic_DNA"/>
</dbReference>
<keyword evidence="2" id="KW-0067">ATP-binding</keyword>
<dbReference type="PANTHER" id="PTHR32309:SF13">
    <property type="entry name" value="FERRIC ENTEROBACTIN TRANSPORT PROTEIN FEPE"/>
    <property type="match status" value="1"/>
</dbReference>
<organism evidence="4 5">
    <name type="scientific">Mojavia pulchra JT2-VF2</name>
    <dbReference type="NCBI Taxonomy" id="287848"/>
    <lineage>
        <taxon>Bacteria</taxon>
        <taxon>Bacillati</taxon>
        <taxon>Cyanobacteriota</taxon>
        <taxon>Cyanophyceae</taxon>
        <taxon>Nostocales</taxon>
        <taxon>Nostocaceae</taxon>
    </lineage>
</organism>
<keyword evidence="1" id="KW-0547">Nucleotide-binding</keyword>
<dbReference type="GO" id="GO:0005524">
    <property type="term" value="F:ATP binding"/>
    <property type="evidence" value="ECO:0007669"/>
    <property type="project" value="UniProtKB-KW"/>
</dbReference>
<dbReference type="Proteomes" id="UP000715781">
    <property type="component" value="Unassembled WGS sequence"/>
</dbReference>
<dbReference type="SUPFAM" id="SSF52540">
    <property type="entry name" value="P-loop containing nucleoside triphosphate hydrolases"/>
    <property type="match status" value="1"/>
</dbReference>
<proteinExistence type="predicted"/>
<gene>
    <name evidence="4" type="ORF">KME32_07345</name>
</gene>
<dbReference type="InterPro" id="IPR050445">
    <property type="entry name" value="Bact_polysacc_biosynth/exp"/>
</dbReference>
<dbReference type="PANTHER" id="PTHR32309">
    <property type="entry name" value="TYROSINE-PROTEIN KINASE"/>
    <property type="match status" value="1"/>
</dbReference>
<dbReference type="InterPro" id="IPR027417">
    <property type="entry name" value="P-loop_NTPase"/>
</dbReference>
<evidence type="ECO:0000256" key="3">
    <source>
        <dbReference type="SAM" id="Coils"/>
    </source>
</evidence>
<reference evidence="4" key="2">
    <citation type="journal article" date="2022" name="Microbiol. Resour. Announc.">
        <title>Metagenome Sequencing to Explore Phylogenomics of Terrestrial Cyanobacteria.</title>
        <authorList>
            <person name="Ward R.D."/>
            <person name="Stajich J.E."/>
            <person name="Johansen J.R."/>
            <person name="Huntemann M."/>
            <person name="Clum A."/>
            <person name="Foster B."/>
            <person name="Foster B."/>
            <person name="Roux S."/>
            <person name="Palaniappan K."/>
            <person name="Varghese N."/>
            <person name="Mukherjee S."/>
            <person name="Reddy T.B.K."/>
            <person name="Daum C."/>
            <person name="Copeland A."/>
            <person name="Chen I.A."/>
            <person name="Ivanova N.N."/>
            <person name="Kyrpides N.C."/>
            <person name="Shapiro N."/>
            <person name="Eloe-Fadrosh E.A."/>
            <person name="Pietrasiak N."/>
        </authorList>
    </citation>
    <scope>NUCLEOTIDE SEQUENCE</scope>
    <source>
        <strain evidence="4">JT2-VF2</strain>
    </source>
</reference>
<comment type="caution">
    <text evidence="4">The sequence shown here is derived from an EMBL/GenBank/DDBJ whole genome shotgun (WGS) entry which is preliminary data.</text>
</comment>
<protein>
    <submittedName>
        <fullName evidence="4">Polysaccharide biosynthesis tyrosine autokinase</fullName>
        <ecNumber evidence="4">2.7.10.2</ecNumber>
    </submittedName>
</protein>
<dbReference type="NCBIfam" id="TIGR01007">
    <property type="entry name" value="eps_fam"/>
    <property type="match status" value="1"/>
</dbReference>
<dbReference type="AlphaFoldDB" id="A0A951PW58"/>
<dbReference type="GO" id="GO:0004715">
    <property type="term" value="F:non-membrane spanning protein tyrosine kinase activity"/>
    <property type="evidence" value="ECO:0007669"/>
    <property type="project" value="UniProtKB-EC"/>
</dbReference>
<dbReference type="Gene3D" id="3.40.50.300">
    <property type="entry name" value="P-loop containing nucleotide triphosphate hydrolases"/>
    <property type="match status" value="1"/>
</dbReference>
<evidence type="ECO:0000313" key="5">
    <source>
        <dbReference type="Proteomes" id="UP000715781"/>
    </source>
</evidence>
<keyword evidence="3" id="KW-0175">Coiled coil</keyword>
<reference evidence="4" key="1">
    <citation type="submission" date="2021-05" db="EMBL/GenBank/DDBJ databases">
        <authorList>
            <person name="Pietrasiak N."/>
            <person name="Ward R."/>
            <person name="Stajich J.E."/>
            <person name="Kurbessoian T."/>
        </authorList>
    </citation>
    <scope>NUCLEOTIDE SEQUENCE</scope>
    <source>
        <strain evidence="4">JT2-VF2</strain>
    </source>
</reference>
<dbReference type="InterPro" id="IPR005702">
    <property type="entry name" value="Wzc-like_C"/>
</dbReference>
<dbReference type="CDD" id="cd05387">
    <property type="entry name" value="BY-kinase"/>
    <property type="match status" value="1"/>
</dbReference>
<keyword evidence="4" id="KW-0808">Transferase</keyword>
<name>A0A951PW58_9NOST</name>
<dbReference type="EC" id="2.7.10.2" evidence="4"/>
<dbReference type="GO" id="GO:0005886">
    <property type="term" value="C:plasma membrane"/>
    <property type="evidence" value="ECO:0007669"/>
    <property type="project" value="TreeGrafter"/>
</dbReference>
<evidence type="ECO:0000256" key="2">
    <source>
        <dbReference type="ARBA" id="ARBA00022840"/>
    </source>
</evidence>
<evidence type="ECO:0000256" key="1">
    <source>
        <dbReference type="ARBA" id="ARBA00022741"/>
    </source>
</evidence>